<dbReference type="EMBL" id="CAKLCB010000229">
    <property type="protein sequence ID" value="CAH0517239.1"/>
    <property type="molecule type" value="Genomic_DNA"/>
</dbReference>
<dbReference type="EMBL" id="CAKKTJ010000332">
    <property type="protein sequence ID" value="CAH0482136.1"/>
    <property type="molecule type" value="Genomic_DNA"/>
</dbReference>
<gene>
    <name evidence="3" type="ORF">PBS001_LOCUS3865</name>
    <name evidence="2" type="ORF">PBS003_LOCUS8732</name>
</gene>
<dbReference type="Proteomes" id="UP001160483">
    <property type="component" value="Unassembled WGS sequence"/>
</dbReference>
<feature type="coiled-coil region" evidence="1">
    <location>
        <begin position="24"/>
        <end position="65"/>
    </location>
</feature>
<protein>
    <submittedName>
        <fullName evidence="2">Uncharacterized protein</fullName>
    </submittedName>
</protein>
<organism evidence="2 5">
    <name type="scientific">Peronospora belbahrii</name>
    <dbReference type="NCBI Taxonomy" id="622444"/>
    <lineage>
        <taxon>Eukaryota</taxon>
        <taxon>Sar</taxon>
        <taxon>Stramenopiles</taxon>
        <taxon>Oomycota</taxon>
        <taxon>Peronosporomycetes</taxon>
        <taxon>Peronosporales</taxon>
        <taxon>Peronosporaceae</taxon>
        <taxon>Peronospora</taxon>
    </lineage>
</organism>
<sequence length="220" mass="25171">MERKDRKRKALESFLVSERITELTSELKKNDAALREEIQELHDEVNSLKKDLESKSEESARFQAEAEFLHPDAVVDRVRTKLWHHGDLSLLRKAIDPRTRVLRVTESRSDRSLYICDTTPKKAGSKAHLNDSKVHEFSPKHECEDTLPMVTKITEPVEDSNYAVEALESNAMDCGDVSSVSKDIVQTKPWPSQDMAETQVVLQQDSRIQDTMQKDVLKVI</sequence>
<proteinExistence type="predicted"/>
<evidence type="ECO:0000313" key="5">
    <source>
        <dbReference type="Proteomes" id="UP001160483"/>
    </source>
</evidence>
<comment type="caution">
    <text evidence="2">The sequence shown here is derived from an EMBL/GenBank/DDBJ whole genome shotgun (WGS) entry which is preliminary data.</text>
</comment>
<evidence type="ECO:0000256" key="1">
    <source>
        <dbReference type="SAM" id="Coils"/>
    </source>
</evidence>
<name>A0AAU9L580_9STRA</name>
<evidence type="ECO:0000313" key="4">
    <source>
        <dbReference type="Proteomes" id="UP001158986"/>
    </source>
</evidence>
<keyword evidence="1" id="KW-0175">Coiled coil</keyword>
<accession>A0AAU9L580</accession>
<evidence type="ECO:0000313" key="3">
    <source>
        <dbReference type="EMBL" id="CAH0517239.1"/>
    </source>
</evidence>
<dbReference type="AlphaFoldDB" id="A0AAU9L580"/>
<evidence type="ECO:0000313" key="2">
    <source>
        <dbReference type="EMBL" id="CAH0482136.1"/>
    </source>
</evidence>
<reference evidence="2 4" key="1">
    <citation type="submission" date="2021-11" db="EMBL/GenBank/DDBJ databases">
        <authorList>
            <person name="Islam A."/>
            <person name="Islam S."/>
            <person name="Flora M.S."/>
            <person name="Rahman M."/>
            <person name="Ziaur R.M."/>
            <person name="Epstein J.H."/>
            <person name="Hassan M."/>
            <person name="Klassen M."/>
            <person name="Woodard K."/>
            <person name="Webb A."/>
            <person name="Webby R.J."/>
            <person name="El Zowalaty M.E."/>
        </authorList>
    </citation>
    <scope>NUCLEOTIDE SEQUENCE</scope>
    <source>
        <strain evidence="3">Pbs1</strain>
        <strain evidence="2">Pbs3</strain>
    </source>
</reference>
<dbReference type="Proteomes" id="UP001158986">
    <property type="component" value="Unassembled WGS sequence"/>
</dbReference>
<keyword evidence="4" id="KW-1185">Reference proteome</keyword>